<keyword evidence="2" id="KW-0812">Transmembrane</keyword>
<keyword evidence="2" id="KW-1133">Transmembrane helix</keyword>
<evidence type="ECO:0000256" key="2">
    <source>
        <dbReference type="SAM" id="Phobius"/>
    </source>
</evidence>
<dbReference type="Proteomes" id="UP000587527">
    <property type="component" value="Unassembled WGS sequence"/>
</dbReference>
<proteinExistence type="predicted"/>
<comment type="caution">
    <text evidence="3">The sequence shown here is derived from an EMBL/GenBank/DDBJ whole genome shotgun (WGS) entry which is preliminary data.</text>
</comment>
<reference evidence="3 4" key="1">
    <citation type="submission" date="2020-08" db="EMBL/GenBank/DDBJ databases">
        <title>Sequencing the genomes of 1000 actinobacteria strains.</title>
        <authorList>
            <person name="Klenk H.-P."/>
        </authorList>
    </citation>
    <scope>NUCLEOTIDE SEQUENCE [LARGE SCALE GENOMIC DNA]</scope>
    <source>
        <strain evidence="3 4">DSM 45362</strain>
    </source>
</reference>
<accession>A0A841BM33</accession>
<name>A0A841BM33_9ACTN</name>
<evidence type="ECO:0000313" key="4">
    <source>
        <dbReference type="Proteomes" id="UP000587527"/>
    </source>
</evidence>
<evidence type="ECO:0000256" key="1">
    <source>
        <dbReference type="SAM" id="MobiDB-lite"/>
    </source>
</evidence>
<dbReference type="AlphaFoldDB" id="A0A841BM33"/>
<protein>
    <submittedName>
        <fullName evidence="3">Uncharacterized protein</fullName>
    </submittedName>
</protein>
<keyword evidence="2" id="KW-0472">Membrane</keyword>
<sequence length="70" mass="7996">MSMWGWWLVSFVAIGLAIFGYIRIATMRDRRSELRHDEFRRAGDEEPVGPDEAFKRGLGKNSWMPPPSGG</sequence>
<gene>
    <name evidence="3" type="ORF">F4553_001191</name>
</gene>
<dbReference type="EMBL" id="JACHMN010000001">
    <property type="protein sequence ID" value="MBB5867812.1"/>
    <property type="molecule type" value="Genomic_DNA"/>
</dbReference>
<feature type="transmembrane region" description="Helical" evidence="2">
    <location>
        <begin position="6"/>
        <end position="25"/>
    </location>
</feature>
<feature type="region of interest" description="Disordered" evidence="1">
    <location>
        <begin position="38"/>
        <end position="70"/>
    </location>
</feature>
<dbReference type="RefSeq" id="WP_184833004.1">
    <property type="nucleotide sequence ID" value="NZ_JACHMN010000001.1"/>
</dbReference>
<evidence type="ECO:0000313" key="3">
    <source>
        <dbReference type="EMBL" id="MBB5867812.1"/>
    </source>
</evidence>
<keyword evidence="4" id="KW-1185">Reference proteome</keyword>
<organism evidence="3 4">
    <name type="scientific">Allocatelliglobosispora scoriae</name>
    <dbReference type="NCBI Taxonomy" id="643052"/>
    <lineage>
        <taxon>Bacteria</taxon>
        <taxon>Bacillati</taxon>
        <taxon>Actinomycetota</taxon>
        <taxon>Actinomycetes</taxon>
        <taxon>Micromonosporales</taxon>
        <taxon>Micromonosporaceae</taxon>
        <taxon>Allocatelliglobosispora</taxon>
    </lineage>
</organism>